<dbReference type="PIRSF" id="PIRSF000138">
    <property type="entry name" value="Al-hdrx_acd_dh"/>
    <property type="match status" value="1"/>
</dbReference>
<evidence type="ECO:0000256" key="2">
    <source>
        <dbReference type="ARBA" id="ARBA00023002"/>
    </source>
</evidence>
<dbReference type="InterPro" id="IPR000262">
    <property type="entry name" value="FMN-dep_DH"/>
</dbReference>
<sequence>MFLVMSKAWSGLSKPTLGSILNLADFEEAARQTFSEKAWAFISSAATDCNTVTRNESFFSRIWLRPMVLRNVKDVDTSTRILGQQVNMPLFVSPAGLASLVQPEGEKDIARGCSKLGVPQCISTNASFDLEEIVKAASSEHPFYLQLYVSQDRARTVSLLTRAKEAGITTIFLSVDAPVPGKREADERVPADTNLTAPMAGGPAANDKTGGGLARIMGSYIDSSLQWSDLDWLRQVWDGKIVIKGIQRAEDARRACAHGVEGIILSNHGGRALDTAPPAIMLLLECRLHCPEIFSKLEIFIDSGICRGTDIFKCLCLGATAVGLGRPFLYALNYGQEGPEHLIDLLQDELKTTMKLMGVTKLSECHPDLINTRELVQLVPEMLEPSSIEHLTRKAKL</sequence>
<dbReference type="EMBL" id="JASGXD010000001">
    <property type="protein sequence ID" value="KAK6008876.1"/>
    <property type="molecule type" value="Genomic_DNA"/>
</dbReference>
<feature type="domain" description="FMN hydroxy acid dehydrogenase" evidence="4">
    <location>
        <begin position="15"/>
        <end position="375"/>
    </location>
</feature>
<name>A0ABR0TXB6_AURPU</name>
<dbReference type="PANTHER" id="PTHR10578">
    <property type="entry name" value="S -2-HYDROXY-ACID OXIDASE-RELATED"/>
    <property type="match status" value="1"/>
</dbReference>
<proteinExistence type="inferred from homology"/>
<evidence type="ECO:0000313" key="5">
    <source>
        <dbReference type="EMBL" id="KAK6008876.1"/>
    </source>
</evidence>
<keyword evidence="6" id="KW-1185">Reference proteome</keyword>
<comment type="similarity">
    <text evidence="3">Belongs to the FMN-dependent alpha-hydroxy acid dehydrogenase family.</text>
</comment>
<evidence type="ECO:0000256" key="1">
    <source>
        <dbReference type="ARBA" id="ARBA00001917"/>
    </source>
</evidence>
<dbReference type="InterPro" id="IPR012133">
    <property type="entry name" value="Alpha-hydoxy_acid_DH_FMN"/>
</dbReference>
<protein>
    <recommendedName>
        <fullName evidence="4">FMN hydroxy acid dehydrogenase domain-containing protein</fullName>
    </recommendedName>
</protein>
<dbReference type="Gene3D" id="3.20.20.70">
    <property type="entry name" value="Aldolase class I"/>
    <property type="match status" value="1"/>
</dbReference>
<organism evidence="5 6">
    <name type="scientific">Aureobasidium pullulans</name>
    <name type="common">Black yeast</name>
    <name type="synonym">Pullularia pullulans</name>
    <dbReference type="NCBI Taxonomy" id="5580"/>
    <lineage>
        <taxon>Eukaryota</taxon>
        <taxon>Fungi</taxon>
        <taxon>Dikarya</taxon>
        <taxon>Ascomycota</taxon>
        <taxon>Pezizomycotina</taxon>
        <taxon>Dothideomycetes</taxon>
        <taxon>Dothideomycetidae</taxon>
        <taxon>Dothideales</taxon>
        <taxon>Saccotheciaceae</taxon>
        <taxon>Aureobasidium</taxon>
    </lineage>
</organism>
<evidence type="ECO:0000313" key="6">
    <source>
        <dbReference type="Proteomes" id="UP001341245"/>
    </source>
</evidence>
<gene>
    <name evidence="5" type="ORF">QM012_000779</name>
</gene>
<dbReference type="InterPro" id="IPR037396">
    <property type="entry name" value="FMN_HAD"/>
</dbReference>
<dbReference type="PROSITE" id="PS51349">
    <property type="entry name" value="FMN_HYDROXY_ACID_DH_2"/>
    <property type="match status" value="1"/>
</dbReference>
<comment type="caution">
    <text evidence="5">The sequence shown here is derived from an EMBL/GenBank/DDBJ whole genome shotgun (WGS) entry which is preliminary data.</text>
</comment>
<accession>A0ABR0TXB6</accession>
<dbReference type="PANTHER" id="PTHR10578:SF104">
    <property type="entry name" value="CYTOCHROME B2, MITOCHONDRIAL-RELATED"/>
    <property type="match status" value="1"/>
</dbReference>
<dbReference type="Pfam" id="PF01070">
    <property type="entry name" value="FMN_dh"/>
    <property type="match status" value="1"/>
</dbReference>
<dbReference type="InterPro" id="IPR013785">
    <property type="entry name" value="Aldolase_TIM"/>
</dbReference>
<evidence type="ECO:0000259" key="4">
    <source>
        <dbReference type="PROSITE" id="PS51349"/>
    </source>
</evidence>
<dbReference type="SUPFAM" id="SSF51395">
    <property type="entry name" value="FMN-linked oxidoreductases"/>
    <property type="match status" value="1"/>
</dbReference>
<reference evidence="5 6" key="1">
    <citation type="submission" date="2023-11" db="EMBL/GenBank/DDBJ databases">
        <title>Draft genome sequence and annotation of the polyextremotolerant black yeast-like fungus Aureobasidium pullulans NRRL 62042.</title>
        <authorList>
            <person name="Dielentheis-Frenken M.R.E."/>
            <person name="Wibberg D."/>
            <person name="Blank L.M."/>
            <person name="Tiso T."/>
        </authorList>
    </citation>
    <scope>NUCLEOTIDE SEQUENCE [LARGE SCALE GENOMIC DNA]</scope>
    <source>
        <strain evidence="5 6">NRRL 62042</strain>
    </source>
</reference>
<keyword evidence="2" id="KW-0560">Oxidoreductase</keyword>
<dbReference type="CDD" id="cd02922">
    <property type="entry name" value="FCB2_FMN"/>
    <property type="match status" value="1"/>
</dbReference>
<dbReference type="InterPro" id="IPR037458">
    <property type="entry name" value="L-MDH/L-LDH_FMN-bd"/>
</dbReference>
<dbReference type="Proteomes" id="UP001341245">
    <property type="component" value="Unassembled WGS sequence"/>
</dbReference>
<comment type="cofactor">
    <cofactor evidence="1">
        <name>FMN</name>
        <dbReference type="ChEBI" id="CHEBI:58210"/>
    </cofactor>
</comment>
<evidence type="ECO:0000256" key="3">
    <source>
        <dbReference type="ARBA" id="ARBA00024042"/>
    </source>
</evidence>